<dbReference type="GO" id="GO:0005886">
    <property type="term" value="C:plasma membrane"/>
    <property type="evidence" value="ECO:0007669"/>
    <property type="project" value="UniProtKB-SubCell"/>
</dbReference>
<evidence type="ECO:0000256" key="2">
    <source>
        <dbReference type="ARBA" id="ARBA00022475"/>
    </source>
</evidence>
<reference evidence="9" key="1">
    <citation type="submission" date="2017-09" db="EMBL/GenBank/DDBJ databases">
        <authorList>
            <person name="Zhang Y."/>
            <person name="Huang X."/>
            <person name="Liu J."/>
            <person name="Lu L."/>
            <person name="Peng K."/>
        </authorList>
    </citation>
    <scope>NUCLEOTIDE SEQUENCE [LARGE SCALE GENOMIC DNA]</scope>
    <source>
        <strain evidence="9">S-XJ-1</strain>
    </source>
</reference>
<dbReference type="EMBL" id="NTGA01000019">
    <property type="protein sequence ID" value="PAY22881.1"/>
    <property type="molecule type" value="Genomic_DNA"/>
</dbReference>
<evidence type="ECO:0000256" key="5">
    <source>
        <dbReference type="ARBA" id="ARBA00023136"/>
    </source>
</evidence>
<feature type="domain" description="Cardiolipin synthase N-terminal" evidence="7">
    <location>
        <begin position="27"/>
        <end position="69"/>
    </location>
</feature>
<dbReference type="Proteomes" id="UP000218810">
    <property type="component" value="Unassembled WGS sequence"/>
</dbReference>
<dbReference type="Pfam" id="PF13396">
    <property type="entry name" value="PLDc_N"/>
    <property type="match status" value="1"/>
</dbReference>
<accession>A0A2A2WNX9</accession>
<name>A0A2A2WNX9_9ACTN</name>
<organism evidence="8 9">
    <name type="scientific">Dietzia natronolimnaea</name>
    <dbReference type="NCBI Taxonomy" id="161920"/>
    <lineage>
        <taxon>Bacteria</taxon>
        <taxon>Bacillati</taxon>
        <taxon>Actinomycetota</taxon>
        <taxon>Actinomycetes</taxon>
        <taxon>Mycobacteriales</taxon>
        <taxon>Dietziaceae</taxon>
        <taxon>Dietzia</taxon>
    </lineage>
</organism>
<keyword evidence="4 6" id="KW-1133">Transmembrane helix</keyword>
<evidence type="ECO:0000313" key="8">
    <source>
        <dbReference type="EMBL" id="PAY22881.1"/>
    </source>
</evidence>
<sequence>MQKKSWSELSDGQKAAILTLMSVQVSLAVTAWTDLAFRPAEQVRGSKGMWAAIIAVNFIGPVLYFLRGRQR</sequence>
<evidence type="ECO:0000256" key="6">
    <source>
        <dbReference type="SAM" id="Phobius"/>
    </source>
</evidence>
<comment type="subcellular location">
    <subcellularLocation>
        <location evidence="1">Cell membrane</location>
        <topology evidence="1">Multi-pass membrane protein</topology>
    </subcellularLocation>
</comment>
<dbReference type="OrthoDB" id="5125307at2"/>
<keyword evidence="3 6" id="KW-0812">Transmembrane</keyword>
<keyword evidence="5 6" id="KW-0472">Membrane</keyword>
<evidence type="ECO:0000259" key="7">
    <source>
        <dbReference type="Pfam" id="PF13396"/>
    </source>
</evidence>
<comment type="caution">
    <text evidence="8">The sequence shown here is derived from an EMBL/GenBank/DDBJ whole genome shotgun (WGS) entry which is preliminary data.</text>
</comment>
<evidence type="ECO:0000313" key="9">
    <source>
        <dbReference type="Proteomes" id="UP000218810"/>
    </source>
</evidence>
<proteinExistence type="predicted"/>
<evidence type="ECO:0000256" key="1">
    <source>
        <dbReference type="ARBA" id="ARBA00004651"/>
    </source>
</evidence>
<feature type="transmembrane region" description="Helical" evidence="6">
    <location>
        <begin position="49"/>
        <end position="66"/>
    </location>
</feature>
<evidence type="ECO:0000256" key="3">
    <source>
        <dbReference type="ARBA" id="ARBA00022692"/>
    </source>
</evidence>
<gene>
    <name evidence="8" type="ORF">CEY15_11180</name>
</gene>
<keyword evidence="2" id="KW-1003">Cell membrane</keyword>
<feature type="transmembrane region" description="Helical" evidence="6">
    <location>
        <begin position="15"/>
        <end position="37"/>
    </location>
</feature>
<dbReference type="AlphaFoldDB" id="A0A2A2WNX9"/>
<dbReference type="RefSeq" id="WP_095718514.1">
    <property type="nucleotide sequence ID" value="NZ_NTGA01000019.1"/>
</dbReference>
<dbReference type="InterPro" id="IPR027379">
    <property type="entry name" value="CLS_N"/>
</dbReference>
<protein>
    <recommendedName>
        <fullName evidence="7">Cardiolipin synthase N-terminal domain-containing protein</fullName>
    </recommendedName>
</protein>
<keyword evidence="9" id="KW-1185">Reference proteome</keyword>
<evidence type="ECO:0000256" key="4">
    <source>
        <dbReference type="ARBA" id="ARBA00022989"/>
    </source>
</evidence>